<feature type="compositionally biased region" description="Polar residues" evidence="3">
    <location>
        <begin position="364"/>
        <end position="374"/>
    </location>
</feature>
<evidence type="ECO:0000256" key="2">
    <source>
        <dbReference type="SAM" id="Coils"/>
    </source>
</evidence>
<dbReference type="EMBL" id="OZ022409">
    <property type="protein sequence ID" value="CAK9440136.1"/>
    <property type="molecule type" value="Genomic_DNA"/>
</dbReference>
<dbReference type="InterPro" id="IPR013272">
    <property type="entry name" value="Vps72/YL1_C"/>
</dbReference>
<keyword evidence="6" id="KW-1185">Reference proteome</keyword>
<feature type="domain" description="Vps72/YL1 C-terminal" evidence="4">
    <location>
        <begin position="795"/>
        <end position="824"/>
    </location>
</feature>
<feature type="coiled-coil region" evidence="2">
    <location>
        <begin position="181"/>
        <end position="250"/>
    </location>
</feature>
<feature type="compositionally biased region" description="Polar residues" evidence="3">
    <location>
        <begin position="559"/>
        <end position="569"/>
    </location>
</feature>
<feature type="compositionally biased region" description="Polar residues" evidence="3">
    <location>
        <begin position="443"/>
        <end position="452"/>
    </location>
</feature>
<feature type="compositionally biased region" description="Basic and acidic residues" evidence="3">
    <location>
        <begin position="127"/>
        <end position="136"/>
    </location>
</feature>
<sequence length="870" mass="97306">MSDSEDEEIFESLIATRARRANAGSRLKQLIELEEQAPETQASASRLISEDDENVNLLFQEDGDDQDFIDEDVENANLDGLDEEEGEEDEEEVDQGDGGEEDTKGNSDEQLSDSDLSASDSDESEGEKELQKQEKISKRRRKTVIPTIKKTAEKSPAKKKRKIELVTSESLLLSNRRSSSRASALESKQALIDRLKESEKRKEKYVHVERKKEKALTQEERLAQAVETEKENIESLNRFKEQEIVKKERQRLSLLSKRVKLQNVLRFTTRAEFVTPMEEVAEARHQYELYMRKRKRLGKKKKGSFVDESMHLQMPFSIDYDSPYQKALARERDEKMKKELDKLEIMNTTLMEKLIDKAEETSELCENSAANSGEKQMAPEEMNAQESHANEDGNYDDKEKEKDEQKVVGEEQVGELCNPPSVQAVPPSNENADPHDELAAVQSKEQTVSDIMQDSKSEKKKKVETISEDVVDKHQQDKELSEVQNSNSKEGEVELADSLGPEEVPTEDFVDTPSGNPSETVDQVVKIEDAAVVPPTDDNLELVSGRVQTSSLRDKQGSMEVSSTESTPAPSKRVKFVDEVTDTLSTENTPHPEEASKKEDNSPSNDQVDSIVTNTAARSDAPQTENTSPPSPAPAPAAPVEVPKPISPPPQDVEIFEGPLQKIARNLITLVDFNEEKRDLRLTPSNIKTIFFGKQSLLPASRRSNDVKTILTIGKKENPYATPEAEVNDADWIFTPASRITEDDPMFDELKKLPRLGVNQDIVEIEEDTEVKDSAQVVIHTEAPTGLYLPNGNKKACMITGTEVKYFDPSTGIPYSSVEAYKTLKLIEQGQAQWLSLDADANDTGAFDLYLGFKGESARHAKGVPEGFDG</sequence>
<feature type="compositionally biased region" description="Acidic residues" evidence="3">
    <location>
        <begin position="61"/>
        <end position="100"/>
    </location>
</feature>
<feature type="region of interest" description="Disordered" evidence="3">
    <location>
        <begin position="361"/>
        <end position="653"/>
    </location>
</feature>
<reference evidence="5 6" key="1">
    <citation type="submission" date="2024-03" db="EMBL/GenBank/DDBJ databases">
        <authorList>
            <person name="Brejova B."/>
        </authorList>
    </citation>
    <scope>NUCLEOTIDE SEQUENCE [LARGE SCALE GENOMIC DNA]</scope>
    <source>
        <strain evidence="5 6">CBS 14171</strain>
    </source>
</reference>
<evidence type="ECO:0000256" key="3">
    <source>
        <dbReference type="SAM" id="MobiDB-lite"/>
    </source>
</evidence>
<evidence type="ECO:0000256" key="1">
    <source>
        <dbReference type="ARBA" id="ARBA00006832"/>
    </source>
</evidence>
<dbReference type="RefSeq" id="XP_066831174.1">
    <property type="nucleotide sequence ID" value="XM_066974435.1"/>
</dbReference>
<feature type="region of interest" description="Disordered" evidence="3">
    <location>
        <begin position="61"/>
        <end position="161"/>
    </location>
</feature>
<feature type="compositionally biased region" description="Polar residues" evidence="3">
    <location>
        <begin position="602"/>
        <end position="627"/>
    </location>
</feature>
<dbReference type="PANTHER" id="PTHR13275:SF4">
    <property type="entry name" value="VACUOLAR PROTEIN SORTING-ASSOCIATED PROTEIN 72 HOMOLOG"/>
    <property type="match status" value="1"/>
</dbReference>
<evidence type="ECO:0000313" key="6">
    <source>
        <dbReference type="Proteomes" id="UP001497383"/>
    </source>
</evidence>
<dbReference type="Pfam" id="PF05764">
    <property type="entry name" value="YL1"/>
    <property type="match status" value="1"/>
</dbReference>
<dbReference type="PANTHER" id="PTHR13275">
    <property type="entry name" value="YL-1 PROTEIN TRANSCRIPTION FACTOR-LIKE 1"/>
    <property type="match status" value="1"/>
</dbReference>
<keyword evidence="2" id="KW-0175">Coiled coil</keyword>
<dbReference type="GeneID" id="92209432"/>
<accession>A0ABP0ZRN4</accession>
<feature type="compositionally biased region" description="Basic and acidic residues" evidence="3">
    <location>
        <begin position="388"/>
        <end position="409"/>
    </location>
</feature>
<organism evidence="5 6">
    <name type="scientific">Lodderomyces beijingensis</name>
    <dbReference type="NCBI Taxonomy" id="1775926"/>
    <lineage>
        <taxon>Eukaryota</taxon>
        <taxon>Fungi</taxon>
        <taxon>Dikarya</taxon>
        <taxon>Ascomycota</taxon>
        <taxon>Saccharomycotina</taxon>
        <taxon>Pichiomycetes</taxon>
        <taxon>Debaryomycetaceae</taxon>
        <taxon>Candida/Lodderomyces clade</taxon>
        <taxon>Lodderomyces</taxon>
    </lineage>
</organism>
<feature type="compositionally biased region" description="Basic and acidic residues" evidence="3">
    <location>
        <begin position="453"/>
        <end position="481"/>
    </location>
</feature>
<dbReference type="InterPro" id="IPR046757">
    <property type="entry name" value="YL1_N"/>
</dbReference>
<proteinExistence type="inferred from homology"/>
<name>A0ABP0ZRN4_9ASCO</name>
<evidence type="ECO:0000313" key="5">
    <source>
        <dbReference type="EMBL" id="CAK9440136.1"/>
    </source>
</evidence>
<feature type="compositionally biased region" description="Basic and acidic residues" evidence="3">
    <location>
        <begin position="590"/>
        <end position="601"/>
    </location>
</feature>
<dbReference type="Pfam" id="PF08265">
    <property type="entry name" value="YL1_C"/>
    <property type="match status" value="1"/>
</dbReference>
<comment type="similarity">
    <text evidence="1">Belongs to the VPS72/YL1 family.</text>
</comment>
<dbReference type="Proteomes" id="UP001497383">
    <property type="component" value="Chromosome 5"/>
</dbReference>
<protein>
    <recommendedName>
        <fullName evidence="4">Vps72/YL1 C-terminal domain-containing protein</fullName>
    </recommendedName>
</protein>
<gene>
    <name evidence="5" type="ORF">LODBEIA_P42360</name>
</gene>
<evidence type="ECO:0000259" key="4">
    <source>
        <dbReference type="SMART" id="SM00993"/>
    </source>
</evidence>
<dbReference type="SMART" id="SM00993">
    <property type="entry name" value="YL1_C"/>
    <property type="match status" value="1"/>
</dbReference>